<accession>A0ACB8AGZ1</accession>
<reference evidence="1" key="1">
    <citation type="journal article" date="2021" name="New Phytol.">
        <title>Evolutionary innovations through gain and loss of genes in the ectomycorrhizal Boletales.</title>
        <authorList>
            <person name="Wu G."/>
            <person name="Miyauchi S."/>
            <person name="Morin E."/>
            <person name="Kuo A."/>
            <person name="Drula E."/>
            <person name="Varga T."/>
            <person name="Kohler A."/>
            <person name="Feng B."/>
            <person name="Cao Y."/>
            <person name="Lipzen A."/>
            <person name="Daum C."/>
            <person name="Hundley H."/>
            <person name="Pangilinan J."/>
            <person name="Johnson J."/>
            <person name="Barry K."/>
            <person name="LaButti K."/>
            <person name="Ng V."/>
            <person name="Ahrendt S."/>
            <person name="Min B."/>
            <person name="Choi I.G."/>
            <person name="Park H."/>
            <person name="Plett J.M."/>
            <person name="Magnuson J."/>
            <person name="Spatafora J.W."/>
            <person name="Nagy L.G."/>
            <person name="Henrissat B."/>
            <person name="Grigoriev I.V."/>
            <person name="Yang Z.L."/>
            <person name="Xu J."/>
            <person name="Martin F.M."/>
        </authorList>
    </citation>
    <scope>NUCLEOTIDE SEQUENCE</scope>
    <source>
        <strain evidence="1">ATCC 28755</strain>
    </source>
</reference>
<protein>
    <submittedName>
        <fullName evidence="1">Uncharacterized protein</fullName>
    </submittedName>
</protein>
<proteinExistence type="predicted"/>
<name>A0ACB8AGZ1_9AGAM</name>
<keyword evidence="2" id="KW-1185">Reference proteome</keyword>
<comment type="caution">
    <text evidence="1">The sequence shown here is derived from an EMBL/GenBank/DDBJ whole genome shotgun (WGS) entry which is preliminary data.</text>
</comment>
<dbReference type="Proteomes" id="UP000790377">
    <property type="component" value="Unassembled WGS sequence"/>
</dbReference>
<gene>
    <name evidence="1" type="ORF">BJ138DRAFT_755324</name>
</gene>
<organism evidence="1 2">
    <name type="scientific">Hygrophoropsis aurantiaca</name>
    <dbReference type="NCBI Taxonomy" id="72124"/>
    <lineage>
        <taxon>Eukaryota</taxon>
        <taxon>Fungi</taxon>
        <taxon>Dikarya</taxon>
        <taxon>Basidiomycota</taxon>
        <taxon>Agaricomycotina</taxon>
        <taxon>Agaricomycetes</taxon>
        <taxon>Agaricomycetidae</taxon>
        <taxon>Boletales</taxon>
        <taxon>Coniophorineae</taxon>
        <taxon>Hygrophoropsidaceae</taxon>
        <taxon>Hygrophoropsis</taxon>
    </lineage>
</organism>
<evidence type="ECO:0000313" key="1">
    <source>
        <dbReference type="EMBL" id="KAH7912624.1"/>
    </source>
</evidence>
<evidence type="ECO:0000313" key="2">
    <source>
        <dbReference type="Proteomes" id="UP000790377"/>
    </source>
</evidence>
<sequence length="281" mass="31205">MADTHGLVELQTTMYFNIAALALLTFDYCITLEAEVRLVWGRKWDMTRITFLLSRYLPFAGGGMTCYAALANRTGDNCTPFGNASNAIHIIAILSAEGLLIIRTYAFWQKNWRLLVALLVFSFVCITAAVTMSLLVQIATSFGQSPLDYTGNCTLLLGLTMYKRRTNYRDSNSSLIMTLYRDGMSYMGCILCKSSTSFSQAVILTRCGQVLSAVIIILKLALPIPYSELTNTPQLVIHSVLASRILFSLRESDRSAHEETLSMNVSTFRAAVPESSTTDRH</sequence>
<dbReference type="EMBL" id="MU267647">
    <property type="protein sequence ID" value="KAH7912624.1"/>
    <property type="molecule type" value="Genomic_DNA"/>
</dbReference>